<proteinExistence type="predicted"/>
<evidence type="ECO:0000256" key="2">
    <source>
        <dbReference type="ARBA" id="ARBA00022741"/>
    </source>
</evidence>
<dbReference type="InterPro" id="IPR027417">
    <property type="entry name" value="P-loop_NTPase"/>
</dbReference>
<dbReference type="AlphaFoldDB" id="A0A381WDH2"/>
<evidence type="ECO:0000259" key="4">
    <source>
        <dbReference type="PROSITE" id="PS50893"/>
    </source>
</evidence>
<dbReference type="EMBL" id="UINC01011463">
    <property type="protein sequence ID" value="SVA50586.1"/>
    <property type="molecule type" value="Genomic_DNA"/>
</dbReference>
<dbReference type="InterPro" id="IPR050166">
    <property type="entry name" value="ABC_transporter_ATP-bind"/>
</dbReference>
<dbReference type="GO" id="GO:0005524">
    <property type="term" value="F:ATP binding"/>
    <property type="evidence" value="ECO:0007669"/>
    <property type="project" value="UniProtKB-KW"/>
</dbReference>
<dbReference type="PANTHER" id="PTHR42788:SF13">
    <property type="entry name" value="ALIPHATIC SULFONATES IMPORT ATP-BINDING PROTEIN SSUB"/>
    <property type="match status" value="1"/>
</dbReference>
<dbReference type="PROSITE" id="PS00211">
    <property type="entry name" value="ABC_TRANSPORTER_1"/>
    <property type="match status" value="1"/>
</dbReference>
<keyword evidence="1" id="KW-0813">Transport</keyword>
<dbReference type="PROSITE" id="PS50893">
    <property type="entry name" value="ABC_TRANSPORTER_2"/>
    <property type="match status" value="1"/>
</dbReference>
<dbReference type="InterPro" id="IPR003439">
    <property type="entry name" value="ABC_transporter-like_ATP-bd"/>
</dbReference>
<dbReference type="PANTHER" id="PTHR42788">
    <property type="entry name" value="TAURINE IMPORT ATP-BINDING PROTEIN-RELATED"/>
    <property type="match status" value="1"/>
</dbReference>
<sequence>VTALENFRLEIKGGEFTCVVGPSGCGKTTLLNLIGGLDKKFEGVISVNGVSPQRGSAVGYMFQSPRLMPWLNVGQNVGLVVEKEPNKDKKIKELLSEMELDKFIHAYPKSLSGGMRRRAALARAFITEPELLLLDEPFLSLDVPVANRLRKMLLNLCKRRSATAIFVTHDLREAIYLGDRLVFMSGTPGRVVLDLLVDLPSQRLPEDPDVERFRHNLLEQHPRLLAGLIEDTESVGNT</sequence>
<evidence type="ECO:0000313" key="5">
    <source>
        <dbReference type="EMBL" id="SVA50586.1"/>
    </source>
</evidence>
<evidence type="ECO:0000256" key="1">
    <source>
        <dbReference type="ARBA" id="ARBA00022448"/>
    </source>
</evidence>
<dbReference type="Pfam" id="PF00005">
    <property type="entry name" value="ABC_tran"/>
    <property type="match status" value="1"/>
</dbReference>
<dbReference type="Gene3D" id="3.40.50.300">
    <property type="entry name" value="P-loop containing nucleotide triphosphate hydrolases"/>
    <property type="match status" value="1"/>
</dbReference>
<dbReference type="SUPFAM" id="SSF52540">
    <property type="entry name" value="P-loop containing nucleoside triphosphate hydrolases"/>
    <property type="match status" value="1"/>
</dbReference>
<accession>A0A381WDH2</accession>
<keyword evidence="3" id="KW-0067">ATP-binding</keyword>
<dbReference type="InterPro" id="IPR003593">
    <property type="entry name" value="AAA+_ATPase"/>
</dbReference>
<organism evidence="5">
    <name type="scientific">marine metagenome</name>
    <dbReference type="NCBI Taxonomy" id="408172"/>
    <lineage>
        <taxon>unclassified sequences</taxon>
        <taxon>metagenomes</taxon>
        <taxon>ecological metagenomes</taxon>
    </lineage>
</organism>
<feature type="domain" description="ABC transporter" evidence="4">
    <location>
        <begin position="1"/>
        <end position="213"/>
    </location>
</feature>
<dbReference type="SMART" id="SM00382">
    <property type="entry name" value="AAA"/>
    <property type="match status" value="1"/>
</dbReference>
<keyword evidence="2" id="KW-0547">Nucleotide-binding</keyword>
<gene>
    <name evidence="5" type="ORF">METZ01_LOCUS103440</name>
</gene>
<name>A0A381WDH2_9ZZZZ</name>
<dbReference type="GO" id="GO:0016887">
    <property type="term" value="F:ATP hydrolysis activity"/>
    <property type="evidence" value="ECO:0007669"/>
    <property type="project" value="InterPro"/>
</dbReference>
<evidence type="ECO:0000256" key="3">
    <source>
        <dbReference type="ARBA" id="ARBA00022840"/>
    </source>
</evidence>
<protein>
    <recommendedName>
        <fullName evidence="4">ABC transporter domain-containing protein</fullName>
    </recommendedName>
</protein>
<feature type="non-terminal residue" evidence="5">
    <location>
        <position position="1"/>
    </location>
</feature>
<dbReference type="InterPro" id="IPR017871">
    <property type="entry name" value="ABC_transporter-like_CS"/>
</dbReference>
<reference evidence="5" key="1">
    <citation type="submission" date="2018-05" db="EMBL/GenBank/DDBJ databases">
        <authorList>
            <person name="Lanie J.A."/>
            <person name="Ng W.-L."/>
            <person name="Kazmierczak K.M."/>
            <person name="Andrzejewski T.M."/>
            <person name="Davidsen T.M."/>
            <person name="Wayne K.J."/>
            <person name="Tettelin H."/>
            <person name="Glass J.I."/>
            <person name="Rusch D."/>
            <person name="Podicherti R."/>
            <person name="Tsui H.-C.T."/>
            <person name="Winkler M.E."/>
        </authorList>
    </citation>
    <scope>NUCLEOTIDE SEQUENCE</scope>
</reference>